<comment type="subunit">
    <text evidence="2">Associates exclusively with 100S ribosomes, which are dimers of 70S ribosomes.</text>
</comment>
<dbReference type="EMBL" id="MFNE01000022">
    <property type="protein sequence ID" value="OGG95458.1"/>
    <property type="molecule type" value="Genomic_DNA"/>
</dbReference>
<dbReference type="CDD" id="cd00552">
    <property type="entry name" value="RaiA"/>
    <property type="match status" value="1"/>
</dbReference>
<proteinExistence type="predicted"/>
<reference evidence="4 5" key="1">
    <citation type="journal article" date="2016" name="Nat. Commun.">
        <title>Thousands of microbial genomes shed light on interconnected biogeochemical processes in an aquifer system.</title>
        <authorList>
            <person name="Anantharaman K."/>
            <person name="Brown C.T."/>
            <person name="Hug L.A."/>
            <person name="Sharon I."/>
            <person name="Castelle C.J."/>
            <person name="Probst A.J."/>
            <person name="Thomas B.C."/>
            <person name="Singh A."/>
            <person name="Wilkins M.J."/>
            <person name="Karaoz U."/>
            <person name="Brodie E.L."/>
            <person name="Williams K.H."/>
            <person name="Hubbard S.S."/>
            <person name="Banfield J.F."/>
        </authorList>
    </citation>
    <scope>NUCLEOTIDE SEQUENCE [LARGE SCALE GENOMIC DNA]</scope>
</reference>
<protein>
    <recommendedName>
        <fullName evidence="3">Ribosome hibernation promoting factor</fullName>
    </recommendedName>
</protein>
<dbReference type="PANTHER" id="PTHR33231:SF1">
    <property type="entry name" value="30S RIBOSOMAL PROTEIN"/>
    <property type="match status" value="1"/>
</dbReference>
<evidence type="ECO:0000313" key="5">
    <source>
        <dbReference type="Proteomes" id="UP000178449"/>
    </source>
</evidence>
<dbReference type="Gene3D" id="3.30.160.100">
    <property type="entry name" value="Ribosome hibernation promotion factor-like"/>
    <property type="match status" value="1"/>
</dbReference>
<dbReference type="SUPFAM" id="SSF69754">
    <property type="entry name" value="Ribosome binding protein Y (YfiA homologue)"/>
    <property type="match status" value="1"/>
</dbReference>
<dbReference type="Pfam" id="PF02482">
    <property type="entry name" value="Ribosomal_S30AE"/>
    <property type="match status" value="1"/>
</dbReference>
<evidence type="ECO:0000256" key="1">
    <source>
        <dbReference type="ARBA" id="ARBA00022845"/>
    </source>
</evidence>
<dbReference type="GO" id="GO:0045900">
    <property type="term" value="P:negative regulation of translational elongation"/>
    <property type="evidence" value="ECO:0007669"/>
    <property type="project" value="TreeGrafter"/>
</dbReference>
<evidence type="ECO:0000313" key="4">
    <source>
        <dbReference type="EMBL" id="OGG95458.1"/>
    </source>
</evidence>
<dbReference type="Proteomes" id="UP000178449">
    <property type="component" value="Unassembled WGS sequence"/>
</dbReference>
<name>A0A1F6GBG9_9PROT</name>
<dbReference type="AlphaFoldDB" id="A0A1F6GBG9"/>
<evidence type="ECO:0000256" key="2">
    <source>
        <dbReference type="ARBA" id="ARBA00038695"/>
    </source>
</evidence>
<organism evidence="4 5">
    <name type="scientific">Candidatus Lambdaproteobacteria bacterium RIFOXYD2_FULL_50_16</name>
    <dbReference type="NCBI Taxonomy" id="1817772"/>
    <lineage>
        <taxon>Bacteria</taxon>
        <taxon>Pseudomonadati</taxon>
        <taxon>Pseudomonadota</taxon>
        <taxon>Candidatus Lambdaproteobacteria</taxon>
    </lineage>
</organism>
<accession>A0A1F6GBG9</accession>
<gene>
    <name evidence="4" type="ORF">A2527_07025</name>
</gene>
<comment type="caution">
    <text evidence="4">The sequence shown here is derived from an EMBL/GenBank/DDBJ whole genome shotgun (WGS) entry which is preliminary data.</text>
</comment>
<dbReference type="NCBIfam" id="TIGR00741">
    <property type="entry name" value="yfiA"/>
    <property type="match status" value="1"/>
</dbReference>
<dbReference type="STRING" id="1817772.A2527_07025"/>
<dbReference type="GO" id="GO:0043024">
    <property type="term" value="F:ribosomal small subunit binding"/>
    <property type="evidence" value="ECO:0007669"/>
    <property type="project" value="TreeGrafter"/>
</dbReference>
<dbReference type="InterPro" id="IPR050574">
    <property type="entry name" value="HPF/YfiA_ribosome-assoc"/>
</dbReference>
<dbReference type="InterPro" id="IPR003489">
    <property type="entry name" value="RHF/RaiA"/>
</dbReference>
<evidence type="ECO:0000256" key="3">
    <source>
        <dbReference type="ARBA" id="ARBA00041148"/>
    </source>
</evidence>
<dbReference type="InterPro" id="IPR036567">
    <property type="entry name" value="RHF-like"/>
</dbReference>
<dbReference type="PANTHER" id="PTHR33231">
    <property type="entry name" value="30S RIBOSOMAL PROTEIN"/>
    <property type="match status" value="1"/>
</dbReference>
<dbReference type="GO" id="GO:0022627">
    <property type="term" value="C:cytosolic small ribosomal subunit"/>
    <property type="evidence" value="ECO:0007669"/>
    <property type="project" value="TreeGrafter"/>
</dbReference>
<sequence length="104" mass="11819">MEITISAKHMELTDALKNHVEERVIRIKKYSEHRLSADIHLGVEKHRHQIHATVKGAGATYNSEAEDPQSMYKAIDLCVDKLEKQLRRSKKSNKAGDTIKNVAD</sequence>
<keyword evidence="1" id="KW-0810">Translation regulation</keyword>